<comment type="caution">
    <text evidence="2">The sequence shown here is derived from an EMBL/GenBank/DDBJ whole genome shotgun (WGS) entry which is preliminary data.</text>
</comment>
<feature type="non-terminal residue" evidence="2">
    <location>
        <position position="128"/>
    </location>
</feature>
<gene>
    <name evidence="2" type="ORF">KC675_01065</name>
</gene>
<feature type="domain" description="Phosphoribosyltransferase" evidence="1">
    <location>
        <begin position="8"/>
        <end position="125"/>
    </location>
</feature>
<dbReference type="AlphaFoldDB" id="A0A955IAL8"/>
<dbReference type="InterPro" id="IPR029057">
    <property type="entry name" value="PRTase-like"/>
</dbReference>
<dbReference type="Gene3D" id="3.40.50.2020">
    <property type="match status" value="1"/>
</dbReference>
<evidence type="ECO:0000313" key="2">
    <source>
        <dbReference type="EMBL" id="MCA9379748.1"/>
    </source>
</evidence>
<dbReference type="SUPFAM" id="SSF53271">
    <property type="entry name" value="PRTase-like"/>
    <property type="match status" value="1"/>
</dbReference>
<sequence>MKKHNVRVISTSMVSDLITKLRDINTNSQLFRIYLNEITKLLIYEALSDVEMKTNKVPTQTGVDFKGKVIGERIAFISILRASLGMLSSAMEFYPTGEFHCLGMKRNEEDPKNVEPHFYLDRLEEMSP</sequence>
<protein>
    <recommendedName>
        <fullName evidence="1">Phosphoribosyltransferase domain-containing protein</fullName>
    </recommendedName>
</protein>
<accession>A0A955IAL8</accession>
<evidence type="ECO:0000313" key="3">
    <source>
        <dbReference type="Proteomes" id="UP000745577"/>
    </source>
</evidence>
<dbReference type="Proteomes" id="UP000745577">
    <property type="component" value="Unassembled WGS sequence"/>
</dbReference>
<reference evidence="2" key="2">
    <citation type="journal article" date="2021" name="Microbiome">
        <title>Successional dynamics and alternative stable states in a saline activated sludge microbial community over 9 years.</title>
        <authorList>
            <person name="Wang Y."/>
            <person name="Ye J."/>
            <person name="Ju F."/>
            <person name="Liu L."/>
            <person name="Boyd J.A."/>
            <person name="Deng Y."/>
            <person name="Parks D.H."/>
            <person name="Jiang X."/>
            <person name="Yin X."/>
            <person name="Woodcroft B.J."/>
            <person name="Tyson G.W."/>
            <person name="Hugenholtz P."/>
            <person name="Polz M.F."/>
            <person name="Zhang T."/>
        </authorList>
    </citation>
    <scope>NUCLEOTIDE SEQUENCE</scope>
    <source>
        <strain evidence="2">HKST-UBA15</strain>
    </source>
</reference>
<reference evidence="2" key="1">
    <citation type="submission" date="2020-04" db="EMBL/GenBank/DDBJ databases">
        <authorList>
            <person name="Zhang T."/>
        </authorList>
    </citation>
    <scope>NUCLEOTIDE SEQUENCE</scope>
    <source>
        <strain evidence="2">HKST-UBA15</strain>
    </source>
</reference>
<dbReference type="EMBL" id="JAGQLL010000011">
    <property type="protein sequence ID" value="MCA9379748.1"/>
    <property type="molecule type" value="Genomic_DNA"/>
</dbReference>
<proteinExistence type="predicted"/>
<evidence type="ECO:0000259" key="1">
    <source>
        <dbReference type="Pfam" id="PF14681"/>
    </source>
</evidence>
<dbReference type="InterPro" id="IPR000836">
    <property type="entry name" value="PRTase_dom"/>
</dbReference>
<organism evidence="2 3">
    <name type="scientific">Candidatus Dojkabacteria bacterium</name>
    <dbReference type="NCBI Taxonomy" id="2099670"/>
    <lineage>
        <taxon>Bacteria</taxon>
        <taxon>Candidatus Dojkabacteria</taxon>
    </lineage>
</organism>
<name>A0A955IAL8_9BACT</name>
<dbReference type="Pfam" id="PF14681">
    <property type="entry name" value="UPRTase"/>
    <property type="match status" value="1"/>
</dbReference>